<protein>
    <submittedName>
        <fullName evidence="2">Uncharacterized protein</fullName>
    </submittedName>
</protein>
<name>A0A4S8KQ44_DENBC</name>
<evidence type="ECO:0000313" key="3">
    <source>
        <dbReference type="Proteomes" id="UP000297245"/>
    </source>
</evidence>
<feature type="region of interest" description="Disordered" evidence="1">
    <location>
        <begin position="22"/>
        <end position="48"/>
    </location>
</feature>
<gene>
    <name evidence="2" type="ORF">K435DRAFT_877354</name>
</gene>
<dbReference type="OrthoDB" id="3115065at2759"/>
<evidence type="ECO:0000313" key="2">
    <source>
        <dbReference type="EMBL" id="THU77817.1"/>
    </source>
</evidence>
<dbReference type="Proteomes" id="UP000297245">
    <property type="component" value="Unassembled WGS sequence"/>
</dbReference>
<feature type="region of interest" description="Disordered" evidence="1">
    <location>
        <begin position="636"/>
        <end position="702"/>
    </location>
</feature>
<reference evidence="2 3" key="1">
    <citation type="journal article" date="2019" name="Nat. Ecol. Evol.">
        <title>Megaphylogeny resolves global patterns of mushroom evolution.</title>
        <authorList>
            <person name="Varga T."/>
            <person name="Krizsan K."/>
            <person name="Foldi C."/>
            <person name="Dima B."/>
            <person name="Sanchez-Garcia M."/>
            <person name="Sanchez-Ramirez S."/>
            <person name="Szollosi G.J."/>
            <person name="Szarkandi J.G."/>
            <person name="Papp V."/>
            <person name="Albert L."/>
            <person name="Andreopoulos W."/>
            <person name="Angelini C."/>
            <person name="Antonin V."/>
            <person name="Barry K.W."/>
            <person name="Bougher N.L."/>
            <person name="Buchanan P."/>
            <person name="Buyck B."/>
            <person name="Bense V."/>
            <person name="Catcheside P."/>
            <person name="Chovatia M."/>
            <person name="Cooper J."/>
            <person name="Damon W."/>
            <person name="Desjardin D."/>
            <person name="Finy P."/>
            <person name="Geml J."/>
            <person name="Haridas S."/>
            <person name="Hughes K."/>
            <person name="Justo A."/>
            <person name="Karasinski D."/>
            <person name="Kautmanova I."/>
            <person name="Kiss B."/>
            <person name="Kocsube S."/>
            <person name="Kotiranta H."/>
            <person name="LaButti K.M."/>
            <person name="Lechner B.E."/>
            <person name="Liimatainen K."/>
            <person name="Lipzen A."/>
            <person name="Lukacs Z."/>
            <person name="Mihaltcheva S."/>
            <person name="Morgado L.N."/>
            <person name="Niskanen T."/>
            <person name="Noordeloos M.E."/>
            <person name="Ohm R.A."/>
            <person name="Ortiz-Santana B."/>
            <person name="Ovrebo C."/>
            <person name="Racz N."/>
            <person name="Riley R."/>
            <person name="Savchenko A."/>
            <person name="Shiryaev A."/>
            <person name="Soop K."/>
            <person name="Spirin V."/>
            <person name="Szebenyi C."/>
            <person name="Tomsovsky M."/>
            <person name="Tulloss R.E."/>
            <person name="Uehling J."/>
            <person name="Grigoriev I.V."/>
            <person name="Vagvolgyi C."/>
            <person name="Papp T."/>
            <person name="Martin F.M."/>
            <person name="Miettinen O."/>
            <person name="Hibbett D.S."/>
            <person name="Nagy L.G."/>
        </authorList>
    </citation>
    <scope>NUCLEOTIDE SEQUENCE [LARGE SCALE GENOMIC DNA]</scope>
    <source>
        <strain evidence="2 3">CBS 962.96</strain>
    </source>
</reference>
<dbReference type="EMBL" id="ML180331">
    <property type="protein sequence ID" value="THU77817.1"/>
    <property type="molecule type" value="Genomic_DNA"/>
</dbReference>
<feature type="compositionally biased region" description="Basic and acidic residues" evidence="1">
    <location>
        <begin position="989"/>
        <end position="1010"/>
    </location>
</feature>
<dbReference type="AlphaFoldDB" id="A0A4S8KQ44"/>
<feature type="compositionally biased region" description="Polar residues" evidence="1">
    <location>
        <begin position="35"/>
        <end position="44"/>
    </location>
</feature>
<evidence type="ECO:0000256" key="1">
    <source>
        <dbReference type="SAM" id="MobiDB-lite"/>
    </source>
</evidence>
<sequence>MDFSDPYNSNFSPLAGGTQFANPPSAANGFHTSDARSTSSNLESNPPLPNGCPNCSSYHCKSDDEKFLRAMEEGRDDYRRRLVWIWYCICKAAPWADRSDHEQVWRTLVESDDIWSIWGDGDDSNLPSAPIPDEWYFEPENFDFITPIISQKIDLHSKNYCTLKLTPSRFPVSQNTSAHMRLAIVLWKTLLATRRVKYPRNPSSVNCEIPSLIPKWWDMLPGLVKDNLVIDDHSRDRFRMEKKRRRHTCIEDLPEEKMWSTWITVQASIGTSVLILDIPLNHKNCPQCFLSQKQPFGRSEFVKPHVLALWFITKNIFYPDSIWESPSIFSHYTSRYKDLDVGKSLFNQTTLHKVDEWLTDIWSISDDGYDNSDLSKHVGRTLDHIPSWLETFLNSNEMDLDPHWTETQAAISKISQSESSVGSESDSVEPACWVSAVALFTLTKIYGLGPLTAQSFVATIEYSAIADLLEEALLSNTPPSNKFHGALKRSGHTCWPEEPYGPNSLTNLYFSAYSLLLGTSNVPVVGCEERYHRTECTACHAKRAFHDLSLVLDDELLGPLQSLSDKNKNRRAKRLIIQLNYPRYKKDSYFYAPPLNHSDLMTLTKKLSSLSILFQYALDNVQDMGLLNKGEISLGYGSDNEYSEDEDEDEDEDVEEEEEEEEEATQAPDIEDPEEEEDTQASGPSIAEPESSAQLAGPASNHENDALNFEHLENSAQPFHSVSGDNSSHAYHNYRTNFSATQVPQNQDVVTEGQTALLHPDYPPLPYTLLHTTPNPVQPQMPPQSGTDYTQSHSRIIESTDLFTMADFIPQENGHIFPFRGSENSAQHIGQIDDIFNGSDIPNPPLAPAPVVQPLENNPFIPETGTGHNTKPPRPPRVDDMRVEIKKQLITMLESNNIQITGGKLPWRNLFKTLQEHKCKFENWPAGTPEPSTQNGIEKAPQDEIKAIYKALIDKERPLRIRRIDGCLGGADRIFISQDLSGSGSGNKRSRDEQGSDIGVRENNRRRLGM</sequence>
<accession>A0A4S8KQ44</accession>
<feature type="compositionally biased region" description="Acidic residues" evidence="1">
    <location>
        <begin position="641"/>
        <end position="679"/>
    </location>
</feature>
<proteinExistence type="predicted"/>
<keyword evidence="3" id="KW-1185">Reference proteome</keyword>
<feature type="region of interest" description="Disordered" evidence="1">
    <location>
        <begin position="979"/>
        <end position="1010"/>
    </location>
</feature>
<organism evidence="2 3">
    <name type="scientific">Dendrothele bispora (strain CBS 962.96)</name>
    <dbReference type="NCBI Taxonomy" id="1314807"/>
    <lineage>
        <taxon>Eukaryota</taxon>
        <taxon>Fungi</taxon>
        <taxon>Dikarya</taxon>
        <taxon>Basidiomycota</taxon>
        <taxon>Agaricomycotina</taxon>
        <taxon>Agaricomycetes</taxon>
        <taxon>Agaricomycetidae</taxon>
        <taxon>Agaricales</taxon>
        <taxon>Agaricales incertae sedis</taxon>
        <taxon>Dendrothele</taxon>
    </lineage>
</organism>